<dbReference type="InterPro" id="IPR002486">
    <property type="entry name" value="Col_cuticle_N"/>
</dbReference>
<protein>
    <submittedName>
        <fullName evidence="8">Col_cuticle_N domain-containing protein</fullName>
    </submittedName>
</protein>
<feature type="region of interest" description="Disordered" evidence="4">
    <location>
        <begin position="64"/>
        <end position="104"/>
    </location>
</feature>
<name>A0A1I7ULA1_9PELO</name>
<feature type="compositionally biased region" description="Basic and acidic residues" evidence="4">
    <location>
        <begin position="116"/>
        <end position="125"/>
    </location>
</feature>
<feature type="transmembrane region" description="Helical" evidence="5">
    <location>
        <begin position="7"/>
        <end position="31"/>
    </location>
</feature>
<proteinExistence type="predicted"/>
<evidence type="ECO:0000313" key="7">
    <source>
        <dbReference type="Proteomes" id="UP000095282"/>
    </source>
</evidence>
<organism evidence="7 8">
    <name type="scientific">Caenorhabditis tropicalis</name>
    <dbReference type="NCBI Taxonomy" id="1561998"/>
    <lineage>
        <taxon>Eukaryota</taxon>
        <taxon>Metazoa</taxon>
        <taxon>Ecdysozoa</taxon>
        <taxon>Nematoda</taxon>
        <taxon>Chromadorea</taxon>
        <taxon>Rhabditida</taxon>
        <taxon>Rhabditina</taxon>
        <taxon>Rhabditomorpha</taxon>
        <taxon>Rhabditoidea</taxon>
        <taxon>Rhabditidae</taxon>
        <taxon>Peloderinae</taxon>
        <taxon>Caenorhabditis</taxon>
    </lineage>
</organism>
<evidence type="ECO:0000313" key="8">
    <source>
        <dbReference type="WBParaSite" id="Csp11.Scaffold630.g17091.t1"/>
    </source>
</evidence>
<dbReference type="STRING" id="1561998.A0A1I7ULA1"/>
<evidence type="ECO:0000256" key="2">
    <source>
        <dbReference type="ARBA" id="ARBA00022737"/>
    </source>
</evidence>
<dbReference type="Pfam" id="PF01484">
    <property type="entry name" value="Col_cuticle_N"/>
    <property type="match status" value="1"/>
</dbReference>
<feature type="compositionally biased region" description="Pro residues" evidence="4">
    <location>
        <begin position="91"/>
        <end position="100"/>
    </location>
</feature>
<dbReference type="eggNOG" id="KOG3544">
    <property type="taxonomic scope" value="Eukaryota"/>
</dbReference>
<evidence type="ECO:0000256" key="4">
    <source>
        <dbReference type="SAM" id="MobiDB-lite"/>
    </source>
</evidence>
<dbReference type="GO" id="GO:0042302">
    <property type="term" value="F:structural constituent of cuticle"/>
    <property type="evidence" value="ECO:0007669"/>
    <property type="project" value="InterPro"/>
</dbReference>
<feature type="compositionally biased region" description="Basic and acidic residues" evidence="4">
    <location>
        <begin position="64"/>
        <end position="75"/>
    </location>
</feature>
<keyword evidence="5" id="KW-1133">Transmembrane helix</keyword>
<accession>A0A1I7ULA1</accession>
<dbReference type="AlphaFoldDB" id="A0A1I7ULA1"/>
<sequence>MSTTSTVLLFITSICGIAIVSSLLVAGSLFFDAQEFLETSLDEMESFKHYSDVAWKDMISSNTFDRKKREEEDKPCGCPCANGPNHCPPGEAGPPGPPGLPENSAVLLDSRRFRAQQVDRRRQAVTEKWNTSVKKNRLAKKDNVEAKPPRNNVNE</sequence>
<comment type="subunit">
    <text evidence="1">Collagen polypeptide chains are complexed within the cuticle by disulfide bonds and other types of covalent cross-links.</text>
</comment>
<keyword evidence="5" id="KW-0812">Transmembrane</keyword>
<keyword evidence="7" id="KW-1185">Reference proteome</keyword>
<evidence type="ECO:0000256" key="3">
    <source>
        <dbReference type="ARBA" id="ARBA00023157"/>
    </source>
</evidence>
<keyword evidence="2" id="KW-0677">Repeat</keyword>
<evidence type="ECO:0000256" key="1">
    <source>
        <dbReference type="ARBA" id="ARBA00011518"/>
    </source>
</evidence>
<dbReference type="Proteomes" id="UP000095282">
    <property type="component" value="Unplaced"/>
</dbReference>
<keyword evidence="5" id="KW-0472">Membrane</keyword>
<dbReference type="SMART" id="SM01088">
    <property type="entry name" value="Col_cuticle_N"/>
    <property type="match status" value="1"/>
</dbReference>
<feature type="region of interest" description="Disordered" evidence="4">
    <location>
        <begin position="116"/>
        <end position="155"/>
    </location>
</feature>
<evidence type="ECO:0000256" key="5">
    <source>
        <dbReference type="SAM" id="Phobius"/>
    </source>
</evidence>
<keyword evidence="3" id="KW-1015">Disulfide bond</keyword>
<reference evidence="8" key="1">
    <citation type="submission" date="2016-11" db="UniProtKB">
        <authorList>
            <consortium name="WormBaseParasite"/>
        </authorList>
    </citation>
    <scope>IDENTIFICATION</scope>
</reference>
<dbReference type="WBParaSite" id="Csp11.Scaffold630.g17091.t1">
    <property type="protein sequence ID" value="Csp11.Scaffold630.g17091.t1"/>
    <property type="gene ID" value="Csp11.Scaffold630.g17091"/>
</dbReference>
<feature type="compositionally biased region" description="Basic and acidic residues" evidence="4">
    <location>
        <begin position="139"/>
        <end position="148"/>
    </location>
</feature>
<evidence type="ECO:0000259" key="6">
    <source>
        <dbReference type="SMART" id="SM01088"/>
    </source>
</evidence>
<feature type="domain" description="Nematode cuticle collagen N-terminal" evidence="6">
    <location>
        <begin position="6"/>
        <end position="58"/>
    </location>
</feature>